<dbReference type="EMBL" id="CP006868">
    <property type="protein sequence ID" value="UXD22626.1"/>
    <property type="molecule type" value="Genomic_DNA"/>
</dbReference>
<dbReference type="KEGG" id="ipc:IPA_06795"/>
<dbReference type="InterPro" id="IPR054588">
    <property type="entry name" value="Csa3_N"/>
</dbReference>
<feature type="domain" description="Csa3 N-terminal" evidence="1">
    <location>
        <begin position="5"/>
        <end position="107"/>
    </location>
</feature>
<evidence type="ECO:0000313" key="3">
    <source>
        <dbReference type="Proteomes" id="UP001063698"/>
    </source>
</evidence>
<proteinExistence type="predicted"/>
<evidence type="ECO:0000259" key="1">
    <source>
        <dbReference type="Pfam" id="PF22662"/>
    </source>
</evidence>
<accession>A0A977KBM9</accession>
<dbReference type="AlphaFoldDB" id="A0A977KBM9"/>
<dbReference type="SUPFAM" id="SSF46785">
    <property type="entry name" value="Winged helix' DNA-binding domain"/>
    <property type="match status" value="1"/>
</dbReference>
<dbReference type="Gene3D" id="3.40.50.11700">
    <property type="match status" value="1"/>
</dbReference>
<dbReference type="InterPro" id="IPR036390">
    <property type="entry name" value="WH_DNA-bd_sf"/>
</dbReference>
<evidence type="ECO:0000313" key="2">
    <source>
        <dbReference type="EMBL" id="UXD22626.1"/>
    </source>
</evidence>
<keyword evidence="3" id="KW-1185">Reference proteome</keyword>
<reference evidence="2" key="1">
    <citation type="submission" date="2013-11" db="EMBL/GenBank/DDBJ databases">
        <title>Comparative genomics of Ignicoccus.</title>
        <authorList>
            <person name="Podar M."/>
        </authorList>
    </citation>
    <scope>NUCLEOTIDE SEQUENCE</scope>
    <source>
        <strain evidence="2">DSM 13166</strain>
    </source>
</reference>
<dbReference type="Proteomes" id="UP001063698">
    <property type="component" value="Chromosome"/>
</dbReference>
<sequence length="193" mass="21076">MRAHVPLGFDVTAPISCLSSSIPEIEEVFIYVPQNKNPKSQEAINALMSYLRAVGKSGKVIEVNPCSKKTIMEMALNLSDRNLICGGSGFRAIGIELTLACLFTKSNCLLRVSLEAGGPCLEMELKELWEGDLGRNEAIALAYAIVNGKVSPSELEELGMGRKTAWRVLNNLIDKGYLVKVERGRYAPRASSE</sequence>
<protein>
    <recommendedName>
        <fullName evidence="1">Csa3 N-terminal domain-containing protein</fullName>
    </recommendedName>
</protein>
<organism evidence="2 3">
    <name type="scientific">Ignicoccus pacificus DSM 13166</name>
    <dbReference type="NCBI Taxonomy" id="940294"/>
    <lineage>
        <taxon>Archaea</taxon>
        <taxon>Thermoproteota</taxon>
        <taxon>Thermoprotei</taxon>
        <taxon>Desulfurococcales</taxon>
        <taxon>Desulfurococcaceae</taxon>
        <taxon>Ignicoccus</taxon>
    </lineage>
</organism>
<name>A0A977KBM9_9CREN</name>
<gene>
    <name evidence="2" type="ORF">IPA_06795</name>
</gene>
<dbReference type="Pfam" id="PF22662">
    <property type="entry name" value="Csa3_N"/>
    <property type="match status" value="1"/>
</dbReference>